<dbReference type="PANTHER" id="PTHR30151:SF0">
    <property type="entry name" value="ABC TRANSPORTER PERMEASE PROTEIN MJ0413-RELATED"/>
    <property type="match status" value="1"/>
</dbReference>
<keyword evidence="4 7" id="KW-0812">Transmembrane</keyword>
<dbReference type="RefSeq" id="WP_236091356.1">
    <property type="nucleotide sequence ID" value="NZ_JAKGSG010000064.1"/>
</dbReference>
<feature type="transmembrane region" description="Helical" evidence="7">
    <location>
        <begin position="104"/>
        <end position="123"/>
    </location>
</feature>
<dbReference type="SUPFAM" id="SSF161098">
    <property type="entry name" value="MetI-like"/>
    <property type="match status" value="1"/>
</dbReference>
<proteinExistence type="inferred from homology"/>
<dbReference type="CDD" id="cd06261">
    <property type="entry name" value="TM_PBP2"/>
    <property type="match status" value="1"/>
</dbReference>
<evidence type="ECO:0000256" key="4">
    <source>
        <dbReference type="ARBA" id="ARBA00022692"/>
    </source>
</evidence>
<evidence type="ECO:0000256" key="1">
    <source>
        <dbReference type="ARBA" id="ARBA00004651"/>
    </source>
</evidence>
<keyword evidence="5 7" id="KW-1133">Transmembrane helix</keyword>
<evidence type="ECO:0000256" key="7">
    <source>
        <dbReference type="RuleBase" id="RU363032"/>
    </source>
</evidence>
<dbReference type="AlphaFoldDB" id="A0AA41QJ14"/>
<keyword evidence="2 7" id="KW-0813">Transport</keyword>
<protein>
    <submittedName>
        <fullName evidence="9">ABC transporter permease</fullName>
    </submittedName>
</protein>
<keyword evidence="10" id="KW-1185">Reference proteome</keyword>
<feature type="transmembrane region" description="Helical" evidence="7">
    <location>
        <begin position="224"/>
        <end position="243"/>
    </location>
</feature>
<evidence type="ECO:0000256" key="2">
    <source>
        <dbReference type="ARBA" id="ARBA00022448"/>
    </source>
</evidence>
<evidence type="ECO:0000256" key="3">
    <source>
        <dbReference type="ARBA" id="ARBA00022475"/>
    </source>
</evidence>
<feature type="transmembrane region" description="Helical" evidence="7">
    <location>
        <begin position="129"/>
        <end position="151"/>
    </location>
</feature>
<feature type="transmembrane region" description="Helical" evidence="7">
    <location>
        <begin position="70"/>
        <end position="92"/>
    </location>
</feature>
<organism evidence="9 10">
    <name type="scientific">Antribacter soli</name>
    <dbReference type="NCBI Taxonomy" id="2910976"/>
    <lineage>
        <taxon>Bacteria</taxon>
        <taxon>Bacillati</taxon>
        <taxon>Actinomycetota</taxon>
        <taxon>Actinomycetes</taxon>
        <taxon>Micrococcales</taxon>
        <taxon>Promicromonosporaceae</taxon>
        <taxon>Antribacter</taxon>
    </lineage>
</organism>
<comment type="subcellular location">
    <subcellularLocation>
        <location evidence="1 7">Cell membrane</location>
        <topology evidence="1 7">Multi-pass membrane protein</topology>
    </subcellularLocation>
</comment>
<feature type="transmembrane region" description="Helical" evidence="7">
    <location>
        <begin position="12"/>
        <end position="32"/>
    </location>
</feature>
<dbReference type="GO" id="GO:0055085">
    <property type="term" value="P:transmembrane transport"/>
    <property type="evidence" value="ECO:0007669"/>
    <property type="project" value="InterPro"/>
</dbReference>
<keyword evidence="6 7" id="KW-0472">Membrane</keyword>
<comment type="caution">
    <text evidence="9">The sequence shown here is derived from an EMBL/GenBank/DDBJ whole genome shotgun (WGS) entry which is preliminary data.</text>
</comment>
<gene>
    <name evidence="9" type="ORF">L1785_21810</name>
</gene>
<evidence type="ECO:0000259" key="8">
    <source>
        <dbReference type="PROSITE" id="PS50928"/>
    </source>
</evidence>
<dbReference type="Proteomes" id="UP001165405">
    <property type="component" value="Unassembled WGS sequence"/>
</dbReference>
<name>A0AA41QJ14_9MICO</name>
<comment type="similarity">
    <text evidence="7">Belongs to the binding-protein-dependent transport system permease family.</text>
</comment>
<reference evidence="9" key="1">
    <citation type="submission" date="2022-01" db="EMBL/GenBank/DDBJ databases">
        <title>Antribacter sp. nov., isolated from Guizhou of China.</title>
        <authorList>
            <person name="Chengliang C."/>
            <person name="Ya Z."/>
        </authorList>
    </citation>
    <scope>NUCLEOTIDE SEQUENCE</scope>
    <source>
        <strain evidence="9">KLBMP 9083</strain>
    </source>
</reference>
<keyword evidence="3" id="KW-1003">Cell membrane</keyword>
<dbReference type="Gene3D" id="1.10.3720.10">
    <property type="entry name" value="MetI-like"/>
    <property type="match status" value="1"/>
</dbReference>
<dbReference type="EMBL" id="JAKGSG010000064">
    <property type="protein sequence ID" value="MCF4123606.1"/>
    <property type="molecule type" value="Genomic_DNA"/>
</dbReference>
<dbReference type="Pfam" id="PF00528">
    <property type="entry name" value="BPD_transp_1"/>
    <property type="match status" value="1"/>
</dbReference>
<evidence type="ECO:0000313" key="10">
    <source>
        <dbReference type="Proteomes" id="UP001165405"/>
    </source>
</evidence>
<dbReference type="PROSITE" id="PS50928">
    <property type="entry name" value="ABC_TM1"/>
    <property type="match status" value="1"/>
</dbReference>
<evidence type="ECO:0000256" key="6">
    <source>
        <dbReference type="ARBA" id="ARBA00023136"/>
    </source>
</evidence>
<dbReference type="PANTHER" id="PTHR30151">
    <property type="entry name" value="ALKANE SULFONATE ABC TRANSPORTER-RELATED, MEMBRANE SUBUNIT"/>
    <property type="match status" value="1"/>
</dbReference>
<dbReference type="InterPro" id="IPR035906">
    <property type="entry name" value="MetI-like_sf"/>
</dbReference>
<feature type="domain" description="ABC transmembrane type-1" evidence="8">
    <location>
        <begin position="63"/>
        <end position="243"/>
    </location>
</feature>
<evidence type="ECO:0000313" key="9">
    <source>
        <dbReference type="EMBL" id="MCF4123606.1"/>
    </source>
</evidence>
<accession>A0AA41QJ14</accession>
<sequence length="263" mass="28026">MTTRTTFRVPGWALGLAGVAVLLLVLQVLPVAGVVDRRFLPPATEMFQALSSWFVSPQFWTALGQTLTTWITGLAIAFVAGTVLGILIGEIPGLRALTASTIEFLRPVPSVALVPLVVILYGPTMQSTLILVVYASIWQVLLQVLAGVGSVDPVADDTARSYRFGLLTRIRTVTLPSSLPYVITGLRLAATVALILTLTGELLIGTPGLGSLLLIARASGQYALIYGLVLVAGALGLAVNLVFRQIERWTLFWHPSIRGEVAA</sequence>
<dbReference type="InterPro" id="IPR000515">
    <property type="entry name" value="MetI-like"/>
</dbReference>
<dbReference type="GO" id="GO:0005886">
    <property type="term" value="C:plasma membrane"/>
    <property type="evidence" value="ECO:0007669"/>
    <property type="project" value="UniProtKB-SubCell"/>
</dbReference>
<evidence type="ECO:0000256" key="5">
    <source>
        <dbReference type="ARBA" id="ARBA00022989"/>
    </source>
</evidence>